<reference evidence="6" key="2">
    <citation type="submission" date="2020-08" db="EMBL/GenBank/DDBJ databases">
        <title>The Agave Microbiome: Exploring the role of microbial communities in plant adaptations to desert environments.</title>
        <authorList>
            <person name="Partida-Martinez L.P."/>
        </authorList>
    </citation>
    <scope>NUCLEOTIDE SEQUENCE [LARGE SCALE GENOMIC DNA]</scope>
    <source>
        <strain evidence="6">AT2.8</strain>
    </source>
</reference>
<dbReference type="PANTHER" id="PTHR10587">
    <property type="entry name" value="GLYCOSYL TRANSFERASE-RELATED"/>
    <property type="match status" value="1"/>
</dbReference>
<accession>A0A852T8F2</accession>
<dbReference type="AlphaFoldDB" id="A0A852T8F2"/>
<proteinExistence type="predicted"/>
<dbReference type="GO" id="GO:0016020">
    <property type="term" value="C:membrane"/>
    <property type="evidence" value="ECO:0007669"/>
    <property type="project" value="TreeGrafter"/>
</dbReference>
<evidence type="ECO:0000256" key="1">
    <source>
        <dbReference type="ARBA" id="ARBA00022723"/>
    </source>
</evidence>
<evidence type="ECO:0000256" key="3">
    <source>
        <dbReference type="SAM" id="MobiDB-lite"/>
    </source>
</evidence>
<sequence>MVFLKRYLWILVFFYLIILVSCSPGPVTSSSKSNEEPNHQEDIISDPPTKEESKPSESYPKQIRDLALNGKGLNSEFTLKTNIQRVYENWGDPDYTDKYNENFYVRYEQRGITFGFYENGEIFDIRSYDDELHSLTYDEISSALGEPTDKRRVNDETIYVYKLNEENELKFIIPNGTGKVDHTSVFLTQKNVDTSNIIKDYILEIKGTSDNLSKKAWANMLKSRAEMLALAKSNPKNIFLNGSNQKKVALTFDDGPDKIVTPAIIDILARYNVKGNFFFVGEKVRLYPEIVKTAFDDGNLILSHSYYHNDLSKSGKEVITRDLALTNDAIQDVIGKRPAMFRPPYGATSNFVISAAQEINMKIVLWSIDTLDWSQKESTHIKENVLNNVRSGDIILMHSDEDKTETEKALPLIIEELKNKGFQIVTLDILINEAAYR</sequence>
<dbReference type="InterPro" id="IPR050248">
    <property type="entry name" value="Polysacc_deacetylase_ArnD"/>
</dbReference>
<comment type="caution">
    <text evidence="5">The sequence shown here is derived from an EMBL/GenBank/DDBJ whole genome shotgun (WGS) entry which is preliminary data.</text>
</comment>
<dbReference type="EMBL" id="JACCBX010000002">
    <property type="protein sequence ID" value="NYE04501.1"/>
    <property type="molecule type" value="Genomic_DNA"/>
</dbReference>
<dbReference type="PROSITE" id="PS51257">
    <property type="entry name" value="PROKAR_LIPOPROTEIN"/>
    <property type="match status" value="1"/>
</dbReference>
<dbReference type="InterPro" id="IPR025453">
    <property type="entry name" value="DUF4309"/>
</dbReference>
<dbReference type="GO" id="GO:0046872">
    <property type="term" value="F:metal ion binding"/>
    <property type="evidence" value="ECO:0007669"/>
    <property type="project" value="UniProtKB-KW"/>
</dbReference>
<evidence type="ECO:0000313" key="6">
    <source>
        <dbReference type="Proteomes" id="UP000548423"/>
    </source>
</evidence>
<dbReference type="InterPro" id="IPR002509">
    <property type="entry name" value="NODB_dom"/>
</dbReference>
<dbReference type="Proteomes" id="UP000548423">
    <property type="component" value="Unassembled WGS sequence"/>
</dbReference>
<protein>
    <submittedName>
        <fullName evidence="5">Peptidoglycan/xylan/chitin deacetylase (PgdA/CDA1 family)</fullName>
    </submittedName>
</protein>
<feature type="domain" description="NodB homology" evidence="4">
    <location>
        <begin position="246"/>
        <end position="425"/>
    </location>
</feature>
<dbReference type="Pfam" id="PF14172">
    <property type="entry name" value="DUF4309"/>
    <property type="match status" value="1"/>
</dbReference>
<evidence type="ECO:0000313" key="5">
    <source>
        <dbReference type="EMBL" id="NYE04501.1"/>
    </source>
</evidence>
<evidence type="ECO:0000259" key="4">
    <source>
        <dbReference type="PROSITE" id="PS51677"/>
    </source>
</evidence>
<organism evidence="5 6">
    <name type="scientific">Neobacillus niacini</name>
    <dbReference type="NCBI Taxonomy" id="86668"/>
    <lineage>
        <taxon>Bacteria</taxon>
        <taxon>Bacillati</taxon>
        <taxon>Bacillota</taxon>
        <taxon>Bacilli</taxon>
        <taxon>Bacillales</taxon>
        <taxon>Bacillaceae</taxon>
        <taxon>Neobacillus</taxon>
    </lineage>
</organism>
<dbReference type="CDD" id="cd10917">
    <property type="entry name" value="CE4_NodB_like_6s_7s"/>
    <property type="match status" value="1"/>
</dbReference>
<dbReference type="GO" id="GO:0016810">
    <property type="term" value="F:hydrolase activity, acting on carbon-nitrogen (but not peptide) bonds"/>
    <property type="evidence" value="ECO:0007669"/>
    <property type="project" value="InterPro"/>
</dbReference>
<dbReference type="Pfam" id="PF01522">
    <property type="entry name" value="Polysacc_deac_1"/>
    <property type="match status" value="1"/>
</dbReference>
<feature type="compositionally biased region" description="Basic and acidic residues" evidence="3">
    <location>
        <begin position="33"/>
        <end position="55"/>
    </location>
</feature>
<keyword evidence="2" id="KW-0378">Hydrolase</keyword>
<dbReference type="InterPro" id="IPR011330">
    <property type="entry name" value="Glyco_hydro/deAcase_b/a-brl"/>
</dbReference>
<reference evidence="6" key="1">
    <citation type="submission" date="2020-07" db="EMBL/GenBank/DDBJ databases">
        <authorList>
            <person name="Partida-Martinez L."/>
            <person name="Huntemann M."/>
            <person name="Clum A."/>
            <person name="Wang J."/>
            <person name="Palaniappan K."/>
            <person name="Ritter S."/>
            <person name="Chen I.-M."/>
            <person name="Stamatis D."/>
            <person name="Reddy T."/>
            <person name="O'Malley R."/>
            <person name="Daum C."/>
            <person name="Shapiro N."/>
            <person name="Ivanova N."/>
            <person name="Kyrpides N."/>
            <person name="Woyke T."/>
        </authorList>
    </citation>
    <scope>NUCLEOTIDE SEQUENCE [LARGE SCALE GENOMIC DNA]</scope>
    <source>
        <strain evidence="6">AT2.8</strain>
    </source>
</reference>
<name>A0A852T8F2_9BACI</name>
<dbReference type="SUPFAM" id="SSF88713">
    <property type="entry name" value="Glycoside hydrolase/deacetylase"/>
    <property type="match status" value="1"/>
</dbReference>
<dbReference type="PANTHER" id="PTHR10587:SF133">
    <property type="entry name" value="CHITIN DEACETYLASE 1-RELATED"/>
    <property type="match status" value="1"/>
</dbReference>
<keyword evidence="1" id="KW-0479">Metal-binding</keyword>
<feature type="region of interest" description="Disordered" evidence="3">
    <location>
        <begin position="28"/>
        <end position="60"/>
    </location>
</feature>
<dbReference type="PROSITE" id="PS51677">
    <property type="entry name" value="NODB"/>
    <property type="match status" value="1"/>
</dbReference>
<dbReference type="Gene3D" id="3.20.20.370">
    <property type="entry name" value="Glycoside hydrolase/deacetylase"/>
    <property type="match status" value="1"/>
</dbReference>
<gene>
    <name evidence="5" type="ORF">F4694_001245</name>
</gene>
<dbReference type="GO" id="GO:0005975">
    <property type="term" value="P:carbohydrate metabolic process"/>
    <property type="evidence" value="ECO:0007669"/>
    <property type="project" value="InterPro"/>
</dbReference>
<evidence type="ECO:0000256" key="2">
    <source>
        <dbReference type="ARBA" id="ARBA00022801"/>
    </source>
</evidence>